<feature type="domain" description="DUF4334" evidence="2">
    <location>
        <begin position="96"/>
        <end position="161"/>
    </location>
</feature>
<accession>A0ABP6ZEX5</accession>
<proteinExistence type="predicted"/>
<dbReference type="Pfam" id="PF14231">
    <property type="entry name" value="GXWXG"/>
    <property type="match status" value="1"/>
</dbReference>
<dbReference type="InterPro" id="IPR025951">
    <property type="entry name" value="GXWXG_dom"/>
</dbReference>
<gene>
    <name evidence="3" type="ORF">GCM10022236_04240</name>
</gene>
<sequence length="163" mass="18036">MDSETARLRFKALRTEGGKVAPVELDEIWAALDTVRPEEILGNWRGSEFDNGHPACGTLASLGWYGKTFNSVMDAKPLIMRGPNGELFSNVEIGKGEASLWMIEFRGEYTATMVYDGIPVFDHFKRVDEDTLMGIMNGKTVPDGLVAFPAGEPLFTFVLERDA</sequence>
<evidence type="ECO:0000259" key="2">
    <source>
        <dbReference type="Pfam" id="PF14232"/>
    </source>
</evidence>
<dbReference type="Proteomes" id="UP001501490">
    <property type="component" value="Unassembled WGS sequence"/>
</dbReference>
<organism evidence="3 4">
    <name type="scientific">Microlunatus ginsengisoli</name>
    <dbReference type="NCBI Taxonomy" id="363863"/>
    <lineage>
        <taxon>Bacteria</taxon>
        <taxon>Bacillati</taxon>
        <taxon>Actinomycetota</taxon>
        <taxon>Actinomycetes</taxon>
        <taxon>Propionibacteriales</taxon>
        <taxon>Propionibacteriaceae</taxon>
        <taxon>Microlunatus</taxon>
    </lineage>
</organism>
<evidence type="ECO:0000259" key="1">
    <source>
        <dbReference type="Pfam" id="PF14231"/>
    </source>
</evidence>
<reference evidence="4" key="1">
    <citation type="journal article" date="2019" name="Int. J. Syst. Evol. Microbiol.">
        <title>The Global Catalogue of Microorganisms (GCM) 10K type strain sequencing project: providing services to taxonomists for standard genome sequencing and annotation.</title>
        <authorList>
            <consortium name="The Broad Institute Genomics Platform"/>
            <consortium name="The Broad Institute Genome Sequencing Center for Infectious Disease"/>
            <person name="Wu L."/>
            <person name="Ma J."/>
        </authorList>
    </citation>
    <scope>NUCLEOTIDE SEQUENCE [LARGE SCALE GENOMIC DNA]</scope>
    <source>
        <strain evidence="4">JCM 16929</strain>
    </source>
</reference>
<dbReference type="Gene3D" id="2.40.128.580">
    <property type="entry name" value="GXWXG domain"/>
    <property type="match status" value="1"/>
</dbReference>
<feature type="domain" description="GXWXG" evidence="1">
    <location>
        <begin position="27"/>
        <end position="85"/>
    </location>
</feature>
<protein>
    <submittedName>
        <fullName evidence="3">DUF4334 domain-containing protein</fullName>
    </submittedName>
</protein>
<dbReference type="EMBL" id="BAABAB010000004">
    <property type="protein sequence ID" value="GAA3605506.1"/>
    <property type="molecule type" value="Genomic_DNA"/>
</dbReference>
<name>A0ABP6ZEX5_9ACTN</name>
<evidence type="ECO:0000313" key="4">
    <source>
        <dbReference type="Proteomes" id="UP001501490"/>
    </source>
</evidence>
<dbReference type="Pfam" id="PF14232">
    <property type="entry name" value="DUF4334"/>
    <property type="match status" value="1"/>
</dbReference>
<dbReference type="RefSeq" id="WP_344801429.1">
    <property type="nucleotide sequence ID" value="NZ_BAABAB010000004.1"/>
</dbReference>
<comment type="caution">
    <text evidence="3">The sequence shown here is derived from an EMBL/GenBank/DDBJ whole genome shotgun (WGS) entry which is preliminary data.</text>
</comment>
<evidence type="ECO:0000313" key="3">
    <source>
        <dbReference type="EMBL" id="GAA3605506.1"/>
    </source>
</evidence>
<dbReference type="InterPro" id="IPR025568">
    <property type="entry name" value="DUF4334"/>
</dbReference>
<keyword evidence="4" id="KW-1185">Reference proteome</keyword>